<dbReference type="InterPro" id="IPR053148">
    <property type="entry name" value="PD-DEXK-like_domain"/>
</dbReference>
<protein>
    <recommendedName>
        <fullName evidence="1">YhcG N-terminal domain-containing protein</fullName>
    </recommendedName>
</protein>
<sequence>MLYNCVCAQTQLRGKKLDKELSHINEDQLYSDVSQLIEITRQKTLHEVNRAGVLLYWHIGRRINRDILKCSRAEYGANIIKTLAEKLQTAFGRGFGVRVIHRCVQFERFFSDEKIVLSLSEHLKWTHFVSLLNITNQLKREFYAEMCRVEKWSTRELANRIDEMLFERTAIAKKPEEIIEKEILKLRETHVPDTDFIIQDPYIFSYLNAEVLKDEKTLEDAILSCNGQVNSDTYLNNLLNKIHPC</sequence>
<evidence type="ECO:0000313" key="3">
    <source>
        <dbReference type="Proteomes" id="UP000249458"/>
    </source>
</evidence>
<organism evidence="2 3">
    <name type="scientific">Legionella quinlivanii</name>
    <dbReference type="NCBI Taxonomy" id="45073"/>
    <lineage>
        <taxon>Bacteria</taxon>
        <taxon>Pseudomonadati</taxon>
        <taxon>Pseudomonadota</taxon>
        <taxon>Gammaproteobacteria</taxon>
        <taxon>Legionellales</taxon>
        <taxon>Legionellaceae</taxon>
        <taxon>Legionella</taxon>
    </lineage>
</organism>
<reference evidence="2 3" key="1">
    <citation type="submission" date="2017-02" db="EMBL/GenBank/DDBJ databases">
        <title>Legionella quilivanii strain from human: case report and whole genome sequencing analysis.</title>
        <authorList>
            <person name="Lalancette C."/>
            <person name="Leduc J.-M."/>
            <person name="Levesque S."/>
            <person name="Fournier E."/>
            <person name="Saoud J."/>
            <person name="Faucher S.P."/>
            <person name="Bernard K."/>
            <person name="Martineau C."/>
            <person name="Longtin J."/>
        </authorList>
    </citation>
    <scope>NUCLEOTIDE SEQUENCE [LARGE SCALE GENOMIC DNA]</scope>
    <source>
        <strain evidence="2 3">ID143958</strain>
    </source>
</reference>
<dbReference type="EMBL" id="MVJN01000013">
    <property type="protein sequence ID" value="RAP34915.1"/>
    <property type="molecule type" value="Genomic_DNA"/>
</dbReference>
<dbReference type="AlphaFoldDB" id="A0A364LFS4"/>
<dbReference type="PANTHER" id="PTHR30547:SF5">
    <property type="entry name" value="NUCLEASE YHCG-RELATED"/>
    <property type="match status" value="1"/>
</dbReference>
<feature type="domain" description="YhcG N-terminal" evidence="1">
    <location>
        <begin position="32"/>
        <end position="168"/>
    </location>
</feature>
<evidence type="ECO:0000313" key="2">
    <source>
        <dbReference type="EMBL" id="RAP34915.1"/>
    </source>
</evidence>
<dbReference type="InterPro" id="IPR041527">
    <property type="entry name" value="YhcG_N"/>
</dbReference>
<comment type="caution">
    <text evidence="2">The sequence shown here is derived from an EMBL/GenBank/DDBJ whole genome shotgun (WGS) entry which is preliminary data.</text>
</comment>
<dbReference type="Pfam" id="PF17761">
    <property type="entry name" value="DUF1016_N"/>
    <property type="match status" value="1"/>
</dbReference>
<evidence type="ECO:0000259" key="1">
    <source>
        <dbReference type="Pfam" id="PF17761"/>
    </source>
</evidence>
<proteinExistence type="predicted"/>
<gene>
    <name evidence="2" type="ORF">B1207_14580</name>
</gene>
<accession>A0A364LFS4</accession>
<dbReference type="Proteomes" id="UP000249458">
    <property type="component" value="Unassembled WGS sequence"/>
</dbReference>
<name>A0A364LFS4_9GAMM</name>
<dbReference type="PANTHER" id="PTHR30547">
    <property type="entry name" value="UNCHARACTERIZED PROTEIN YHCG-RELATED"/>
    <property type="match status" value="1"/>
</dbReference>